<dbReference type="STRING" id="161895.CPHO_04335"/>
<dbReference type="Gene3D" id="1.10.10.10">
    <property type="entry name" value="Winged helix-like DNA-binding domain superfamily/Winged helix DNA-binding domain"/>
    <property type="match status" value="1"/>
</dbReference>
<dbReference type="SMART" id="SM00895">
    <property type="entry name" value="FCD"/>
    <property type="match status" value="1"/>
</dbReference>
<organism evidence="5 6">
    <name type="scientific">Corynebacterium phocae</name>
    <dbReference type="NCBI Taxonomy" id="161895"/>
    <lineage>
        <taxon>Bacteria</taxon>
        <taxon>Bacillati</taxon>
        <taxon>Actinomycetota</taxon>
        <taxon>Actinomycetes</taxon>
        <taxon>Mycobacteriales</taxon>
        <taxon>Corynebacteriaceae</taxon>
        <taxon>Corynebacterium</taxon>
    </lineage>
</organism>
<dbReference type="PANTHER" id="PTHR43537">
    <property type="entry name" value="TRANSCRIPTIONAL REGULATOR, GNTR FAMILY"/>
    <property type="match status" value="1"/>
</dbReference>
<dbReference type="GO" id="GO:0003677">
    <property type="term" value="F:DNA binding"/>
    <property type="evidence" value="ECO:0007669"/>
    <property type="project" value="UniProtKB-KW"/>
</dbReference>
<protein>
    <submittedName>
        <fullName evidence="5">GntR family transcriptional regulator</fullName>
    </submittedName>
</protein>
<dbReference type="Gene3D" id="1.20.120.530">
    <property type="entry name" value="GntR ligand-binding domain-like"/>
    <property type="match status" value="1"/>
</dbReference>
<dbReference type="AlphaFoldDB" id="A0A1L7D2F3"/>
<dbReference type="InterPro" id="IPR036388">
    <property type="entry name" value="WH-like_DNA-bd_sf"/>
</dbReference>
<keyword evidence="1" id="KW-0805">Transcription regulation</keyword>
<evidence type="ECO:0000313" key="6">
    <source>
        <dbReference type="Proteomes" id="UP000185491"/>
    </source>
</evidence>
<reference evidence="5 6" key="1">
    <citation type="submission" date="2014-08" db="EMBL/GenBank/DDBJ databases">
        <title>Complete genome sequence of Corynebacterium phocae M408/89/1(T)(=DSM 44612(T)), isolated from the common seal (Phoca vitulina).</title>
        <authorList>
            <person name="Ruckert C."/>
            <person name="Albersmeier A."/>
            <person name="Winkler A."/>
            <person name="Kalinowski J."/>
        </authorList>
    </citation>
    <scope>NUCLEOTIDE SEQUENCE [LARGE SCALE GENOMIC DNA]</scope>
    <source>
        <strain evidence="5 6">M408/89/1</strain>
    </source>
</reference>
<evidence type="ECO:0000256" key="3">
    <source>
        <dbReference type="ARBA" id="ARBA00023163"/>
    </source>
</evidence>
<evidence type="ECO:0000259" key="4">
    <source>
        <dbReference type="PROSITE" id="PS50949"/>
    </source>
</evidence>
<dbReference type="PRINTS" id="PR00035">
    <property type="entry name" value="HTHGNTR"/>
</dbReference>
<dbReference type="SUPFAM" id="SSF46785">
    <property type="entry name" value="Winged helix' DNA-binding domain"/>
    <property type="match status" value="1"/>
</dbReference>
<dbReference type="InterPro" id="IPR008920">
    <property type="entry name" value="TF_FadR/GntR_C"/>
</dbReference>
<dbReference type="Pfam" id="PF07729">
    <property type="entry name" value="FCD"/>
    <property type="match status" value="1"/>
</dbReference>
<keyword evidence="6" id="KW-1185">Reference proteome</keyword>
<dbReference type="Proteomes" id="UP000185491">
    <property type="component" value="Chromosome"/>
</dbReference>
<dbReference type="PROSITE" id="PS50949">
    <property type="entry name" value="HTH_GNTR"/>
    <property type="match status" value="1"/>
</dbReference>
<keyword evidence="2" id="KW-0238">DNA-binding</keyword>
<evidence type="ECO:0000256" key="2">
    <source>
        <dbReference type="ARBA" id="ARBA00023125"/>
    </source>
</evidence>
<evidence type="ECO:0000256" key="1">
    <source>
        <dbReference type="ARBA" id="ARBA00023015"/>
    </source>
</evidence>
<dbReference type="CDD" id="cd07377">
    <property type="entry name" value="WHTH_GntR"/>
    <property type="match status" value="1"/>
</dbReference>
<dbReference type="InterPro" id="IPR000524">
    <property type="entry name" value="Tscrpt_reg_HTH_GntR"/>
</dbReference>
<accession>A0A1L7D2F3</accession>
<gene>
    <name evidence="5" type="ORF">CPHO_04335</name>
</gene>
<evidence type="ECO:0000313" key="5">
    <source>
        <dbReference type="EMBL" id="APT92247.1"/>
    </source>
</evidence>
<dbReference type="SUPFAM" id="SSF48008">
    <property type="entry name" value="GntR ligand-binding domain-like"/>
    <property type="match status" value="1"/>
</dbReference>
<dbReference type="EMBL" id="CP009249">
    <property type="protein sequence ID" value="APT92247.1"/>
    <property type="molecule type" value="Genomic_DNA"/>
</dbReference>
<dbReference type="KEGG" id="cpho:CPHO_04335"/>
<dbReference type="GO" id="GO:0003700">
    <property type="term" value="F:DNA-binding transcription factor activity"/>
    <property type="evidence" value="ECO:0007669"/>
    <property type="project" value="InterPro"/>
</dbReference>
<dbReference type="PANTHER" id="PTHR43537:SF5">
    <property type="entry name" value="UXU OPERON TRANSCRIPTIONAL REGULATOR"/>
    <property type="match status" value="1"/>
</dbReference>
<dbReference type="InterPro" id="IPR011711">
    <property type="entry name" value="GntR_C"/>
</dbReference>
<dbReference type="SMART" id="SM00345">
    <property type="entry name" value="HTH_GNTR"/>
    <property type="match status" value="1"/>
</dbReference>
<sequence>MGNLRAKGPPVKRTGAAAQAVDGITDYIKRHRLKPGDPLPTETKLCEELGFSRSSVREAVRILSSLDVVEVRHGHGTYVGAMSLSPLVAGMVLRITLDSKNSLARLRDVVETRVALDLSMAEELVENFRDVDVEQLRELVCEMRAQFAAGKSFATEDRAFHSTLQSRISNVLIRELSDAFWQVHMDVLPLMEVSMPEDIEQTIEAHEALIDALSNKDVEQYRRVVTRHYAPLLRAIASHVPSPDTPESPTAP</sequence>
<feature type="domain" description="HTH gntR-type" evidence="4">
    <location>
        <begin position="14"/>
        <end position="82"/>
    </location>
</feature>
<proteinExistence type="predicted"/>
<dbReference type="InterPro" id="IPR036390">
    <property type="entry name" value="WH_DNA-bd_sf"/>
</dbReference>
<keyword evidence="3" id="KW-0804">Transcription</keyword>
<name>A0A1L7D2F3_9CORY</name>
<dbReference type="Pfam" id="PF00392">
    <property type="entry name" value="GntR"/>
    <property type="match status" value="1"/>
</dbReference>